<sequence length="85" mass="9996">DYHNIHEKRRPNTIILSNAKHMAICICKQVLDYALIPIIFNNLSVHNLFTNEQLAIDTFDQIELLMIHYYDDAIAERKEEHSMKG</sequence>
<name>A0A9N9NVF7_9GLOM</name>
<dbReference type="EMBL" id="CAJVPQ010022462">
    <property type="protein sequence ID" value="CAG8760659.1"/>
    <property type="molecule type" value="Genomic_DNA"/>
</dbReference>
<evidence type="ECO:0000313" key="1">
    <source>
        <dbReference type="EMBL" id="CAG8760659.1"/>
    </source>
</evidence>
<protein>
    <submittedName>
        <fullName evidence="1">1962_t:CDS:1</fullName>
    </submittedName>
</protein>
<dbReference type="Proteomes" id="UP000789570">
    <property type="component" value="Unassembled WGS sequence"/>
</dbReference>
<keyword evidence="2" id="KW-1185">Reference proteome</keyword>
<gene>
    <name evidence="1" type="ORF">FCALED_LOCUS16910</name>
</gene>
<feature type="non-terminal residue" evidence="1">
    <location>
        <position position="1"/>
    </location>
</feature>
<dbReference type="AlphaFoldDB" id="A0A9N9NVF7"/>
<proteinExistence type="predicted"/>
<feature type="non-terminal residue" evidence="1">
    <location>
        <position position="85"/>
    </location>
</feature>
<evidence type="ECO:0000313" key="2">
    <source>
        <dbReference type="Proteomes" id="UP000789570"/>
    </source>
</evidence>
<reference evidence="1" key="1">
    <citation type="submission" date="2021-06" db="EMBL/GenBank/DDBJ databases">
        <authorList>
            <person name="Kallberg Y."/>
            <person name="Tangrot J."/>
            <person name="Rosling A."/>
        </authorList>
    </citation>
    <scope>NUCLEOTIDE SEQUENCE</scope>
    <source>
        <strain evidence="1">UK204</strain>
    </source>
</reference>
<comment type="caution">
    <text evidence="1">The sequence shown here is derived from an EMBL/GenBank/DDBJ whole genome shotgun (WGS) entry which is preliminary data.</text>
</comment>
<dbReference type="OrthoDB" id="2402958at2759"/>
<organism evidence="1 2">
    <name type="scientific">Funneliformis caledonium</name>
    <dbReference type="NCBI Taxonomy" id="1117310"/>
    <lineage>
        <taxon>Eukaryota</taxon>
        <taxon>Fungi</taxon>
        <taxon>Fungi incertae sedis</taxon>
        <taxon>Mucoromycota</taxon>
        <taxon>Glomeromycotina</taxon>
        <taxon>Glomeromycetes</taxon>
        <taxon>Glomerales</taxon>
        <taxon>Glomeraceae</taxon>
        <taxon>Funneliformis</taxon>
    </lineage>
</organism>
<accession>A0A9N9NVF7</accession>